<gene>
    <name evidence="1" type="ORF">EZJ55_04825</name>
</gene>
<sequence>MCQDIDKTEACQEALDETLHLLKKNFTFKNISREAQLFVGWVSGSVNYAGVGFNASTQPTFFSSLSGMGEQREIVAGWGWSGRERSALLRWRRV</sequence>
<proteinExistence type="predicted"/>
<reference evidence="2" key="1">
    <citation type="submission" date="2019-04" db="EMBL/GenBank/DDBJ databases">
        <title>Microviridin 1777: A Toxic Chymotrypsin Inhibitor Discovered by a Metabologenomic Approach.</title>
        <authorList>
            <person name="Sieber S."/>
            <person name="Grendelmeier S.M."/>
            <person name="Harris L.A."/>
            <person name="Mitchell D.A."/>
            <person name="Gademann K."/>
        </authorList>
    </citation>
    <scope>NUCLEOTIDE SEQUENCE [LARGE SCALE GENOMIC DNA]</scope>
    <source>
        <strain evidence="2">EAWAG127a</strain>
    </source>
</reference>
<dbReference type="EMBL" id="SRLN01000012">
    <property type="protein sequence ID" value="KAB0240024.1"/>
    <property type="molecule type" value="Genomic_DNA"/>
</dbReference>
<dbReference type="AlphaFoldDB" id="A0A5J5LQL4"/>
<accession>A0A5J5LQL4</accession>
<evidence type="ECO:0000313" key="1">
    <source>
        <dbReference type="EMBL" id="KAB0240024.1"/>
    </source>
</evidence>
<dbReference type="Proteomes" id="UP000325636">
    <property type="component" value="Unassembled WGS sequence"/>
</dbReference>
<evidence type="ECO:0000313" key="2">
    <source>
        <dbReference type="Proteomes" id="UP000325636"/>
    </source>
</evidence>
<comment type="caution">
    <text evidence="1">The sequence shown here is derived from an EMBL/GenBank/DDBJ whole genome shotgun (WGS) entry which is preliminary data.</text>
</comment>
<protein>
    <submittedName>
        <fullName evidence="1">Uncharacterized protein</fullName>
    </submittedName>
</protein>
<dbReference type="RefSeq" id="WP_150975576.1">
    <property type="nucleotide sequence ID" value="NZ_SRLN01000012.1"/>
</dbReference>
<name>A0A5J5LQL4_MICAE</name>
<organism evidence="1 2">
    <name type="scientific">Microcystis aeruginosa EAWAG127a</name>
    <dbReference type="NCBI Taxonomy" id="2529855"/>
    <lineage>
        <taxon>Bacteria</taxon>
        <taxon>Bacillati</taxon>
        <taxon>Cyanobacteriota</taxon>
        <taxon>Cyanophyceae</taxon>
        <taxon>Oscillatoriophycideae</taxon>
        <taxon>Chroococcales</taxon>
        <taxon>Microcystaceae</taxon>
        <taxon>Microcystis</taxon>
    </lineage>
</organism>